<evidence type="ECO:0000256" key="1">
    <source>
        <dbReference type="ARBA" id="ARBA00001946"/>
    </source>
</evidence>
<organism evidence="8 9">
    <name type="scientific">Fluctibacter corallii</name>
    <dbReference type="NCBI Taxonomy" id="2984329"/>
    <lineage>
        <taxon>Bacteria</taxon>
        <taxon>Pseudomonadati</taxon>
        <taxon>Pseudomonadota</taxon>
        <taxon>Gammaproteobacteria</taxon>
        <taxon>Alteromonadales</taxon>
        <taxon>Alteromonadaceae</taxon>
        <taxon>Fluctibacter</taxon>
    </lineage>
</organism>
<keyword evidence="5" id="KW-0119">Carbohydrate metabolism</keyword>
<dbReference type="EMBL" id="JAOWKX010000010">
    <property type="protein sequence ID" value="MCV2886309.1"/>
    <property type="molecule type" value="Genomic_DNA"/>
</dbReference>
<comment type="caution">
    <text evidence="8">The sequence shown here is derived from an EMBL/GenBank/DDBJ whole genome shotgun (WGS) entry which is preliminary data.</text>
</comment>
<dbReference type="Pfam" id="PF00480">
    <property type="entry name" value="ROK"/>
    <property type="match status" value="1"/>
</dbReference>
<reference evidence="8 9" key="1">
    <citation type="submission" date="2022-10" db="EMBL/GenBank/DDBJ databases">
        <title>Aestuariibacter sp. AA17 isolated from Montipora capitata coral fragment.</title>
        <authorList>
            <person name="Emsley S.A."/>
            <person name="Pfannmuller K.M."/>
            <person name="Loughran R.M."/>
            <person name="Shlafstein M."/>
            <person name="Papke E."/>
            <person name="Saw J.H."/>
            <person name="Ushijima B."/>
            <person name="Videau P."/>
        </authorList>
    </citation>
    <scope>NUCLEOTIDE SEQUENCE [LARGE SCALE GENOMIC DNA]</scope>
    <source>
        <strain evidence="8 9">AA17</strain>
    </source>
</reference>
<keyword evidence="4" id="KW-0460">Magnesium</keyword>
<dbReference type="InterPro" id="IPR051804">
    <property type="entry name" value="Carb_Metab_Reg_Kinase/Isom"/>
</dbReference>
<dbReference type="InterPro" id="IPR049874">
    <property type="entry name" value="ROK_cs"/>
</dbReference>
<keyword evidence="2" id="KW-0479">Metal-binding</keyword>
<dbReference type="CDD" id="cd24067">
    <property type="entry name" value="ASKHA_NBD_ROK_BsFRK-like"/>
    <property type="match status" value="1"/>
</dbReference>
<dbReference type="Proteomes" id="UP001652504">
    <property type="component" value="Unassembled WGS sequence"/>
</dbReference>
<accession>A0ABT3ACA7</accession>
<evidence type="ECO:0000256" key="4">
    <source>
        <dbReference type="ARBA" id="ARBA00022842"/>
    </source>
</evidence>
<keyword evidence="3" id="KW-0862">Zinc</keyword>
<dbReference type="RefSeq" id="WP_263713598.1">
    <property type="nucleotide sequence ID" value="NZ_JAOWKX010000010.1"/>
</dbReference>
<gene>
    <name evidence="8" type="ORF">OE749_16565</name>
</gene>
<dbReference type="InterPro" id="IPR043129">
    <property type="entry name" value="ATPase_NBD"/>
</dbReference>
<evidence type="ECO:0000256" key="3">
    <source>
        <dbReference type="ARBA" id="ARBA00022833"/>
    </source>
</evidence>
<evidence type="ECO:0000256" key="5">
    <source>
        <dbReference type="ARBA" id="ARBA00023277"/>
    </source>
</evidence>
<dbReference type="SUPFAM" id="SSF53067">
    <property type="entry name" value="Actin-like ATPase domain"/>
    <property type="match status" value="1"/>
</dbReference>
<dbReference type="PROSITE" id="PS01125">
    <property type="entry name" value="ROK"/>
    <property type="match status" value="1"/>
</dbReference>
<evidence type="ECO:0000256" key="2">
    <source>
        <dbReference type="ARBA" id="ARBA00022723"/>
    </source>
</evidence>
<comment type="catalytic activity">
    <reaction evidence="7">
        <text>D-fructose + ATP = D-fructose 6-phosphate + ADP + H(+)</text>
        <dbReference type="Rhea" id="RHEA:16125"/>
        <dbReference type="ChEBI" id="CHEBI:15378"/>
        <dbReference type="ChEBI" id="CHEBI:30616"/>
        <dbReference type="ChEBI" id="CHEBI:37721"/>
        <dbReference type="ChEBI" id="CHEBI:61527"/>
        <dbReference type="ChEBI" id="CHEBI:456216"/>
        <dbReference type="EC" id="2.7.1.4"/>
    </reaction>
</comment>
<dbReference type="EC" id="2.7.1.4" evidence="6"/>
<evidence type="ECO:0000313" key="9">
    <source>
        <dbReference type="Proteomes" id="UP001652504"/>
    </source>
</evidence>
<proteinExistence type="predicted"/>
<dbReference type="PANTHER" id="PTHR42742">
    <property type="entry name" value="TRANSCRIPTIONAL REPRESSOR MPRA"/>
    <property type="match status" value="1"/>
</dbReference>
<comment type="cofactor">
    <cofactor evidence="1">
        <name>Mg(2+)</name>
        <dbReference type="ChEBI" id="CHEBI:18420"/>
    </cofactor>
</comment>
<dbReference type="PANTHER" id="PTHR42742:SF3">
    <property type="entry name" value="FRUCTOKINASE"/>
    <property type="match status" value="1"/>
</dbReference>
<evidence type="ECO:0000313" key="8">
    <source>
        <dbReference type="EMBL" id="MCV2886309.1"/>
    </source>
</evidence>
<evidence type="ECO:0000256" key="7">
    <source>
        <dbReference type="ARBA" id="ARBA00048451"/>
    </source>
</evidence>
<name>A0ABT3ACA7_9ALTE</name>
<dbReference type="Gene3D" id="3.30.420.40">
    <property type="match status" value="2"/>
</dbReference>
<keyword evidence="9" id="KW-1185">Reference proteome</keyword>
<sequence length="295" mass="31825">MMQYFGAIEAGGTKFNCAIFNDAREILAACRIPTTHPQTTLHQAAAFFQTYKHDYPLAALGIASFGPLDLDPKSSEYGYITRTPKPDWSHTPLLDFFKQQCGCPIRIDTDVNGAALAEYQWGAAQHTDVAVYLTIGTGVGGGIIINGKPLHGLVHPEIGHMLVDAPPDVEGVCPFHGNCVEGLASGFALNHIWQQPAETLPIEHKAWQIEVGVLSQLCHNLMMTLSPQKILMGGGVMAKTGLLERVQAATDSSLAKYISLPSHQHISDIICSPYFEQDAGLYGGFALAQSALVNL</sequence>
<dbReference type="InterPro" id="IPR000600">
    <property type="entry name" value="ROK"/>
</dbReference>
<protein>
    <recommendedName>
        <fullName evidence="6">fructokinase</fullName>
        <ecNumber evidence="6">2.7.1.4</ecNumber>
    </recommendedName>
</protein>
<evidence type="ECO:0000256" key="6">
    <source>
        <dbReference type="ARBA" id="ARBA00038887"/>
    </source>
</evidence>